<dbReference type="EMBL" id="KV745528">
    <property type="protein sequence ID" value="OCK74223.1"/>
    <property type="molecule type" value="Genomic_DNA"/>
</dbReference>
<evidence type="ECO:0000256" key="1">
    <source>
        <dbReference type="SAM" id="MobiDB-lite"/>
    </source>
</evidence>
<organism evidence="2 3">
    <name type="scientific">Lepidopterella palustris CBS 459.81</name>
    <dbReference type="NCBI Taxonomy" id="1314670"/>
    <lineage>
        <taxon>Eukaryota</taxon>
        <taxon>Fungi</taxon>
        <taxon>Dikarya</taxon>
        <taxon>Ascomycota</taxon>
        <taxon>Pezizomycotina</taxon>
        <taxon>Dothideomycetes</taxon>
        <taxon>Pleosporomycetidae</taxon>
        <taxon>Mytilinidiales</taxon>
        <taxon>Argynnaceae</taxon>
        <taxon>Lepidopterella</taxon>
    </lineage>
</organism>
<sequence length="121" mass="13016">MRWDAVGCSRTCNGSAATEIAAINKQAASQQQASSKPEEADEGPSASLARRARRSHPPLPQAWVQDHQRGKHLARLGIYRPATLIACAFRCSARHEKAPRSFSSMPTDVESGAETARDAGC</sequence>
<dbReference type="Proteomes" id="UP000250266">
    <property type="component" value="Unassembled WGS sequence"/>
</dbReference>
<gene>
    <name evidence="2" type="ORF">K432DRAFT_207771</name>
</gene>
<protein>
    <submittedName>
        <fullName evidence="2">Uncharacterized protein</fullName>
    </submittedName>
</protein>
<reference evidence="2 3" key="1">
    <citation type="journal article" date="2016" name="Nat. Commun.">
        <title>Ectomycorrhizal ecology is imprinted in the genome of the dominant symbiotic fungus Cenococcum geophilum.</title>
        <authorList>
            <consortium name="DOE Joint Genome Institute"/>
            <person name="Peter M."/>
            <person name="Kohler A."/>
            <person name="Ohm R.A."/>
            <person name="Kuo A."/>
            <person name="Krutzmann J."/>
            <person name="Morin E."/>
            <person name="Arend M."/>
            <person name="Barry K.W."/>
            <person name="Binder M."/>
            <person name="Choi C."/>
            <person name="Clum A."/>
            <person name="Copeland A."/>
            <person name="Grisel N."/>
            <person name="Haridas S."/>
            <person name="Kipfer T."/>
            <person name="LaButti K."/>
            <person name="Lindquist E."/>
            <person name="Lipzen A."/>
            <person name="Maire R."/>
            <person name="Meier B."/>
            <person name="Mihaltcheva S."/>
            <person name="Molinier V."/>
            <person name="Murat C."/>
            <person name="Poggeler S."/>
            <person name="Quandt C.A."/>
            <person name="Sperisen C."/>
            <person name="Tritt A."/>
            <person name="Tisserant E."/>
            <person name="Crous P.W."/>
            <person name="Henrissat B."/>
            <person name="Nehls U."/>
            <person name="Egli S."/>
            <person name="Spatafora J.W."/>
            <person name="Grigoriev I.V."/>
            <person name="Martin F.M."/>
        </authorList>
    </citation>
    <scope>NUCLEOTIDE SEQUENCE [LARGE SCALE GENOMIC DNA]</scope>
    <source>
        <strain evidence="2 3">CBS 459.81</strain>
    </source>
</reference>
<keyword evidence="3" id="KW-1185">Reference proteome</keyword>
<proteinExistence type="predicted"/>
<accession>A0A8E2J9G7</accession>
<evidence type="ECO:0000313" key="2">
    <source>
        <dbReference type="EMBL" id="OCK74223.1"/>
    </source>
</evidence>
<evidence type="ECO:0000313" key="3">
    <source>
        <dbReference type="Proteomes" id="UP000250266"/>
    </source>
</evidence>
<feature type="compositionally biased region" description="Low complexity" evidence="1">
    <location>
        <begin position="26"/>
        <end position="35"/>
    </location>
</feature>
<name>A0A8E2J9G7_9PEZI</name>
<feature type="region of interest" description="Disordered" evidence="1">
    <location>
        <begin position="95"/>
        <end position="121"/>
    </location>
</feature>
<dbReference type="AlphaFoldDB" id="A0A8E2J9G7"/>
<feature type="region of interest" description="Disordered" evidence="1">
    <location>
        <begin position="25"/>
        <end position="67"/>
    </location>
</feature>